<name>A0ABN3MXJ6_9ACTN</name>
<comment type="caution">
    <text evidence="1">The sequence shown here is derived from an EMBL/GenBank/DDBJ whole genome shotgun (WGS) entry which is preliminary data.</text>
</comment>
<evidence type="ECO:0000313" key="1">
    <source>
        <dbReference type="EMBL" id="GAA2510761.1"/>
    </source>
</evidence>
<accession>A0ABN3MXJ6</accession>
<keyword evidence="2" id="KW-1185">Reference proteome</keyword>
<reference evidence="1 2" key="1">
    <citation type="journal article" date="2019" name="Int. J. Syst. Evol. Microbiol.">
        <title>The Global Catalogue of Microorganisms (GCM) 10K type strain sequencing project: providing services to taxonomists for standard genome sequencing and annotation.</title>
        <authorList>
            <consortium name="The Broad Institute Genomics Platform"/>
            <consortium name="The Broad Institute Genome Sequencing Center for Infectious Disease"/>
            <person name="Wu L."/>
            <person name="Ma J."/>
        </authorList>
    </citation>
    <scope>NUCLEOTIDE SEQUENCE [LARGE SCALE GENOMIC DNA]</scope>
    <source>
        <strain evidence="1 2">JCM 3367</strain>
    </source>
</reference>
<dbReference type="Gene3D" id="3.30.750.24">
    <property type="entry name" value="STAS domain"/>
    <property type="match status" value="1"/>
</dbReference>
<gene>
    <name evidence="1" type="ORF">GCM10010201_01930</name>
</gene>
<sequence length="111" mass="11658">MGVVVMAVLTVIRLSEAALIWADCPLGGSVSVQLDNALQALLDEGVSPLVIDLVRVPTLDAGVVEVLAQAADDAGDIDLALHLRLPGGRRYVVRDGAELRFAIQQAYPKAA</sequence>
<dbReference type="InterPro" id="IPR036513">
    <property type="entry name" value="STAS_dom_sf"/>
</dbReference>
<protein>
    <recommendedName>
        <fullName evidence="3">STAS domain-containing protein</fullName>
    </recommendedName>
</protein>
<dbReference type="Proteomes" id="UP001499978">
    <property type="component" value="Unassembled WGS sequence"/>
</dbReference>
<dbReference type="EMBL" id="BAAARY010000001">
    <property type="protein sequence ID" value="GAA2510761.1"/>
    <property type="molecule type" value="Genomic_DNA"/>
</dbReference>
<proteinExistence type="predicted"/>
<organism evidence="1 2">
    <name type="scientific">Pilimelia columellifera subsp. columellifera</name>
    <dbReference type="NCBI Taxonomy" id="706583"/>
    <lineage>
        <taxon>Bacteria</taxon>
        <taxon>Bacillati</taxon>
        <taxon>Actinomycetota</taxon>
        <taxon>Actinomycetes</taxon>
        <taxon>Micromonosporales</taxon>
        <taxon>Micromonosporaceae</taxon>
        <taxon>Pilimelia</taxon>
    </lineage>
</organism>
<evidence type="ECO:0008006" key="3">
    <source>
        <dbReference type="Google" id="ProtNLM"/>
    </source>
</evidence>
<evidence type="ECO:0000313" key="2">
    <source>
        <dbReference type="Proteomes" id="UP001499978"/>
    </source>
</evidence>